<feature type="non-terminal residue" evidence="2">
    <location>
        <position position="270"/>
    </location>
</feature>
<feature type="domain" description="Protein kinase" evidence="1">
    <location>
        <begin position="14"/>
        <end position="270"/>
    </location>
</feature>
<dbReference type="Proteomes" id="UP000267251">
    <property type="component" value="Unassembled WGS sequence"/>
</dbReference>
<evidence type="ECO:0000313" key="2">
    <source>
        <dbReference type="EMBL" id="RKP15391.1"/>
    </source>
</evidence>
<dbReference type="Pfam" id="PF00069">
    <property type="entry name" value="Pkinase"/>
    <property type="match status" value="1"/>
</dbReference>
<dbReference type="FunFam" id="1.10.510.10:FF:001565">
    <property type="entry name" value="WNK protein kinase"/>
    <property type="match status" value="1"/>
</dbReference>
<keyword evidence="2" id="KW-0418">Kinase</keyword>
<dbReference type="OrthoDB" id="4062651at2759"/>
<dbReference type="Gene3D" id="3.30.200.20">
    <property type="entry name" value="Phosphorylase Kinase, domain 1"/>
    <property type="match status" value="1"/>
</dbReference>
<dbReference type="PROSITE" id="PS00108">
    <property type="entry name" value="PROTEIN_KINASE_ST"/>
    <property type="match status" value="1"/>
</dbReference>
<sequence>MPVVVDSDPSNRYVRYAQRLGKGAYKSVYRAFDHEDGVEVAWNQLRVDHLSDSDASKLRAEVAILASLSHPNIIRLKHAWNAHNSAGHELVYFITELMTSGTLKRYIRQGGGTSSLRPRVLRLICRQVLSSLAYLHALNPPILHRDLKCENIFVNGNTGEVKLGDLGLATVKSLRHVTSVIGTPEFMAPELYDEQYDEKIDIYAFGMCVLEMVTKQYPYAECANQAQIYRKVTTQIKPEALESVHDPIVKDLINRCLASNPEERPSAQEL</sequence>
<dbReference type="SMART" id="SM00220">
    <property type="entry name" value="S_TKc"/>
    <property type="match status" value="1"/>
</dbReference>
<reference evidence="3" key="1">
    <citation type="journal article" date="2018" name="Nat. Microbiol.">
        <title>Leveraging single-cell genomics to expand the fungal tree of life.</title>
        <authorList>
            <person name="Ahrendt S.R."/>
            <person name="Quandt C.A."/>
            <person name="Ciobanu D."/>
            <person name="Clum A."/>
            <person name="Salamov A."/>
            <person name="Andreopoulos B."/>
            <person name="Cheng J.F."/>
            <person name="Woyke T."/>
            <person name="Pelin A."/>
            <person name="Henrissat B."/>
            <person name="Reynolds N.K."/>
            <person name="Benny G.L."/>
            <person name="Smith M.E."/>
            <person name="James T.Y."/>
            <person name="Grigoriev I.V."/>
        </authorList>
    </citation>
    <scope>NUCLEOTIDE SEQUENCE [LARGE SCALE GENOMIC DNA]</scope>
</reference>
<keyword evidence="3" id="KW-1185">Reference proteome</keyword>
<dbReference type="InterPro" id="IPR011009">
    <property type="entry name" value="Kinase-like_dom_sf"/>
</dbReference>
<dbReference type="EMBL" id="KZ987735">
    <property type="protein sequence ID" value="RKP15391.1"/>
    <property type="molecule type" value="Genomic_DNA"/>
</dbReference>
<protein>
    <submittedName>
        <fullName evidence="2">Kinase-like domain-containing protein</fullName>
    </submittedName>
</protein>
<dbReference type="PANTHER" id="PTHR13902">
    <property type="entry name" value="SERINE/THREONINE-PROTEIN KINASE WNK WITH NO LYSINE -RELATED"/>
    <property type="match status" value="1"/>
</dbReference>
<dbReference type="InterPro" id="IPR008271">
    <property type="entry name" value="Ser/Thr_kinase_AS"/>
</dbReference>
<dbReference type="PIRSF" id="PIRSF000654">
    <property type="entry name" value="Integrin-linked_kinase"/>
    <property type="match status" value="1"/>
</dbReference>
<keyword evidence="2" id="KW-0808">Transferase</keyword>
<dbReference type="AlphaFoldDB" id="A0A4P9YA91"/>
<name>A0A4P9YA91_9FUNG</name>
<dbReference type="InterPro" id="IPR050588">
    <property type="entry name" value="WNK_Ser-Thr_kinase"/>
</dbReference>
<dbReference type="InterPro" id="IPR000719">
    <property type="entry name" value="Prot_kinase_dom"/>
</dbReference>
<evidence type="ECO:0000259" key="1">
    <source>
        <dbReference type="PROSITE" id="PS50011"/>
    </source>
</evidence>
<accession>A0A4P9YA91</accession>
<dbReference type="PROSITE" id="PS50011">
    <property type="entry name" value="PROTEIN_KINASE_DOM"/>
    <property type="match status" value="1"/>
</dbReference>
<gene>
    <name evidence="2" type="ORF">BJ684DRAFT_7069</name>
</gene>
<proteinExistence type="predicted"/>
<dbReference type="SUPFAM" id="SSF56112">
    <property type="entry name" value="Protein kinase-like (PK-like)"/>
    <property type="match status" value="1"/>
</dbReference>
<dbReference type="GO" id="GO:0005524">
    <property type="term" value="F:ATP binding"/>
    <property type="evidence" value="ECO:0007669"/>
    <property type="project" value="InterPro"/>
</dbReference>
<organism evidence="2 3">
    <name type="scientific">Piptocephalis cylindrospora</name>
    <dbReference type="NCBI Taxonomy" id="1907219"/>
    <lineage>
        <taxon>Eukaryota</taxon>
        <taxon>Fungi</taxon>
        <taxon>Fungi incertae sedis</taxon>
        <taxon>Zoopagomycota</taxon>
        <taxon>Zoopagomycotina</taxon>
        <taxon>Zoopagomycetes</taxon>
        <taxon>Zoopagales</taxon>
        <taxon>Piptocephalidaceae</taxon>
        <taxon>Piptocephalis</taxon>
    </lineage>
</organism>
<evidence type="ECO:0000313" key="3">
    <source>
        <dbReference type="Proteomes" id="UP000267251"/>
    </source>
</evidence>
<dbReference type="GO" id="GO:0004672">
    <property type="term" value="F:protein kinase activity"/>
    <property type="evidence" value="ECO:0007669"/>
    <property type="project" value="InterPro"/>
</dbReference>
<dbReference type="Gene3D" id="1.10.510.10">
    <property type="entry name" value="Transferase(Phosphotransferase) domain 1"/>
    <property type="match status" value="1"/>
</dbReference>